<accession>A0A172QSU0</accession>
<protein>
    <recommendedName>
        <fullName evidence="4">ABC transmembrane type-1 domain-containing protein</fullName>
    </recommendedName>
</protein>
<reference evidence="2 3" key="1">
    <citation type="submission" date="2016-05" db="EMBL/GenBank/DDBJ databases">
        <title>Complete genome sequence of Corynebacterium crudilactis, a new Corynebacterium species isolated from raw cow's milk.</title>
        <authorList>
            <person name="Christian R."/>
            <person name="Zimmermann J."/>
            <person name="Lipski A."/>
            <person name="Kalinowski J."/>
        </authorList>
    </citation>
    <scope>NUCLEOTIDE SEQUENCE [LARGE SCALE GENOMIC DNA]</scope>
    <source>
        <strain evidence="2 3">JZ16</strain>
    </source>
</reference>
<feature type="transmembrane region" description="Helical" evidence="1">
    <location>
        <begin position="55"/>
        <end position="82"/>
    </location>
</feature>
<evidence type="ECO:0000313" key="2">
    <source>
        <dbReference type="EMBL" id="ANE03718.1"/>
    </source>
</evidence>
<keyword evidence="1" id="KW-0812">Transmembrane</keyword>
<keyword evidence="3" id="KW-1185">Reference proteome</keyword>
<dbReference type="Proteomes" id="UP000076929">
    <property type="component" value="Chromosome"/>
</dbReference>
<evidence type="ECO:0000256" key="1">
    <source>
        <dbReference type="SAM" id="Phobius"/>
    </source>
</evidence>
<dbReference type="RefSeq" id="WP_066565218.1">
    <property type="nucleotide sequence ID" value="NZ_CP015622.1"/>
</dbReference>
<keyword evidence="1" id="KW-0472">Membrane</keyword>
<evidence type="ECO:0008006" key="4">
    <source>
        <dbReference type="Google" id="ProtNLM"/>
    </source>
</evidence>
<organism evidence="2 3">
    <name type="scientific">Corynebacterium crudilactis</name>
    <dbReference type="NCBI Taxonomy" id="1652495"/>
    <lineage>
        <taxon>Bacteria</taxon>
        <taxon>Bacillati</taxon>
        <taxon>Actinomycetota</taxon>
        <taxon>Actinomycetes</taxon>
        <taxon>Mycobacteriales</taxon>
        <taxon>Corynebacteriaceae</taxon>
        <taxon>Corynebacterium</taxon>
    </lineage>
</organism>
<keyword evidence="1" id="KW-1133">Transmembrane helix</keyword>
<dbReference type="AlphaFoldDB" id="A0A172QSU0"/>
<name>A0A172QSU0_9CORY</name>
<dbReference type="KEGG" id="ccjz:ccrud_05505"/>
<gene>
    <name evidence="2" type="ORF">ccrud_05505</name>
</gene>
<sequence>MIIIASVVFLLVGALLANVAAALFSGSEPFGRITYLIGLPEEDDFVAYSLRFISFFPLMLSSAMAASFFGVWAVLLIPFGYFPSMMMVRKHNKQVQNAWDSISVADFYEDSSRLV</sequence>
<proteinExistence type="predicted"/>
<dbReference type="OrthoDB" id="4410852at2"/>
<dbReference type="EMBL" id="CP015622">
    <property type="protein sequence ID" value="ANE03718.1"/>
    <property type="molecule type" value="Genomic_DNA"/>
</dbReference>
<evidence type="ECO:0000313" key="3">
    <source>
        <dbReference type="Proteomes" id="UP000076929"/>
    </source>
</evidence>